<dbReference type="RefSeq" id="WP_069157398.1">
    <property type="nucleotide sequence ID" value="NZ_DBFYTC010000222.1"/>
</dbReference>
<dbReference type="AlphaFoldDB" id="A0A1E3ATV5"/>
<dbReference type="PANTHER" id="PTHR13016">
    <property type="entry name" value="AMMECR1 HOMOLOG"/>
    <property type="match status" value="1"/>
</dbReference>
<keyword evidence="2" id="KW-0223">Dioxygenase</keyword>
<dbReference type="NCBIfam" id="TIGR04335">
    <property type="entry name" value="AmmeMemoSam_A"/>
    <property type="match status" value="1"/>
</dbReference>
<dbReference type="CDD" id="cd07951">
    <property type="entry name" value="ED_3B_N_AMMECR1"/>
    <property type="match status" value="1"/>
</dbReference>
<dbReference type="InterPro" id="IPR002733">
    <property type="entry name" value="AMMECR1_domain"/>
</dbReference>
<keyword evidence="2" id="KW-0560">Oxidoreductase</keyword>
<dbReference type="Proteomes" id="UP000095003">
    <property type="component" value="Unassembled WGS sequence"/>
</dbReference>
<dbReference type="GeneID" id="93304533"/>
<dbReference type="Pfam" id="PF01871">
    <property type="entry name" value="AMMECR1"/>
    <property type="match status" value="1"/>
</dbReference>
<dbReference type="PROSITE" id="PS51112">
    <property type="entry name" value="AMMECR1"/>
    <property type="match status" value="1"/>
</dbReference>
<dbReference type="SUPFAM" id="SSF53213">
    <property type="entry name" value="LigB-like"/>
    <property type="match status" value="1"/>
</dbReference>
<dbReference type="SUPFAM" id="SSF143447">
    <property type="entry name" value="AMMECR1-like"/>
    <property type="match status" value="1"/>
</dbReference>
<accession>A0A1E3ATV5</accession>
<dbReference type="InterPro" id="IPR036071">
    <property type="entry name" value="AMMECR1_dom_sf"/>
</dbReference>
<evidence type="ECO:0000259" key="1">
    <source>
        <dbReference type="PROSITE" id="PS51112"/>
    </source>
</evidence>
<dbReference type="Pfam" id="PF02900">
    <property type="entry name" value="LigB"/>
    <property type="match status" value="1"/>
</dbReference>
<dbReference type="InterPro" id="IPR004183">
    <property type="entry name" value="Xdiol_dOase_suB"/>
</dbReference>
<comment type="caution">
    <text evidence="2">The sequence shown here is derived from an EMBL/GenBank/DDBJ whole genome shotgun (WGS) entry which is preliminary data.</text>
</comment>
<dbReference type="GO" id="GO:0016702">
    <property type="term" value="F:oxidoreductase activity, acting on single donors with incorporation of molecular oxygen, incorporation of two atoms of oxygen"/>
    <property type="evidence" value="ECO:0007669"/>
    <property type="project" value="UniProtKB-ARBA"/>
</dbReference>
<dbReference type="EMBL" id="MCGI01000002">
    <property type="protein sequence ID" value="ODM12140.1"/>
    <property type="molecule type" value="Genomic_DNA"/>
</dbReference>
<dbReference type="InterPro" id="IPR023473">
    <property type="entry name" value="AMMECR1"/>
</dbReference>
<dbReference type="NCBIfam" id="TIGR00296">
    <property type="entry name" value="TIGR00296 family protein"/>
    <property type="match status" value="1"/>
</dbReference>
<reference evidence="2 3" key="1">
    <citation type="submission" date="2016-07" db="EMBL/GenBank/DDBJ databases">
        <title>Characterization of isolates of Eisenbergiella tayi derived from blood cultures, using whole genome sequencing.</title>
        <authorList>
            <person name="Burdz T."/>
            <person name="Wiebe D."/>
            <person name="Huynh C."/>
            <person name="Bernard K."/>
        </authorList>
    </citation>
    <scope>NUCLEOTIDE SEQUENCE [LARGE SCALE GENOMIC DNA]</scope>
    <source>
        <strain evidence="2 3">NML 120489</strain>
    </source>
</reference>
<name>A0A1E3ATV5_9FIRM</name>
<evidence type="ECO:0000313" key="3">
    <source>
        <dbReference type="Proteomes" id="UP000095003"/>
    </source>
</evidence>
<dbReference type="InterPro" id="IPR027485">
    <property type="entry name" value="AMMECR1_N"/>
</dbReference>
<dbReference type="InterPro" id="IPR027623">
    <property type="entry name" value="AmmeMemoSam_A"/>
</dbReference>
<dbReference type="PANTHER" id="PTHR13016:SF0">
    <property type="entry name" value="AMME SYNDROME CANDIDATE GENE 1 PROTEIN"/>
    <property type="match status" value="1"/>
</dbReference>
<sequence>MTVTAGFMVPHPPLIVPEIGKGEERGIRETTEAYEKAAGEIAALKPETIVVISPHTVMYADYFHVSPGKEAEGDFRQFRAGQVRFKAEYDEEFVRCLCRNADASDFPMGIMGEREKKLDHGVMVPLYFINKYLKEYRLVRIGLSGLSKADHYRAGMLIEKTANQLGRRTVVVASGDLSHRLKEDGPYGYREEGPAYDQRIMETMGKAAFGELLDYPESLCEKAGECGHRSFTMMAGCLDGKAVSTEKLSYQGPFGVGYGVCTFHVTGRDETRRFLEQYTLKQQQDMQARKKKEDCYVRLARKSLETFVRTGRKASLTPEEKETLPREMTESRAGVFVSIHKDGMLRGCIGTIAPVAGCVAEEILRNAVSSGTEDPRFPPVEKEELDTLVYSVDVLGPPEPVSSPGELDVKKYGVIVTKGRKRGLLLPDLEGVDTVEEQIAIARRKAGIGEEDTVTLERFEVIRHGEKG</sequence>
<gene>
    <name evidence="2" type="primary">cnbCb</name>
    <name evidence="2" type="ORF">BEH84_02755</name>
</gene>
<organism evidence="2 3">
    <name type="scientific">Eisenbergiella tayi</name>
    <dbReference type="NCBI Taxonomy" id="1432052"/>
    <lineage>
        <taxon>Bacteria</taxon>
        <taxon>Bacillati</taxon>
        <taxon>Bacillota</taxon>
        <taxon>Clostridia</taxon>
        <taxon>Lachnospirales</taxon>
        <taxon>Lachnospiraceae</taxon>
        <taxon>Eisenbergiella</taxon>
    </lineage>
</organism>
<dbReference type="EC" id="1.13.11.74" evidence="2"/>
<evidence type="ECO:0000313" key="2">
    <source>
        <dbReference type="EMBL" id="ODM12140.1"/>
    </source>
</evidence>
<feature type="domain" description="AMMECR1" evidence="1">
    <location>
        <begin position="291"/>
        <end position="468"/>
    </location>
</feature>
<proteinExistence type="predicted"/>
<dbReference type="PATRIC" id="fig|1432052.3.peg.3043"/>
<dbReference type="Gene3D" id="3.30.700.20">
    <property type="entry name" value="Hypothetical protein ph0010, domain 1"/>
    <property type="match status" value="1"/>
</dbReference>
<dbReference type="Gene3D" id="3.40.830.10">
    <property type="entry name" value="LigB-like"/>
    <property type="match status" value="1"/>
</dbReference>
<dbReference type="GO" id="GO:0008198">
    <property type="term" value="F:ferrous iron binding"/>
    <property type="evidence" value="ECO:0007669"/>
    <property type="project" value="InterPro"/>
</dbReference>
<protein>
    <submittedName>
        <fullName evidence="2">2-aminophenol 1,6-dioxygenase subunit beta</fullName>
        <ecNumber evidence="2">1.13.11.74</ecNumber>
    </submittedName>
</protein>
<dbReference type="NCBIfam" id="TIGR04336">
    <property type="entry name" value="AmmeMemoSam_B"/>
    <property type="match status" value="1"/>
</dbReference>